<sequence>MDFSKPDLIDKDALVFSEYVWSTIYGDKPFPKEYFGNHQKGLKALGLKIDSNYKDDDD</sequence>
<evidence type="ECO:0000313" key="2">
    <source>
        <dbReference type="Proteomes" id="UP000812270"/>
    </source>
</evidence>
<protein>
    <submittedName>
        <fullName evidence="1">Uncharacterized protein</fullName>
    </submittedName>
</protein>
<dbReference type="EMBL" id="JAHSPG010000013">
    <property type="protein sequence ID" value="MBV4358886.1"/>
    <property type="molecule type" value="Genomic_DNA"/>
</dbReference>
<organism evidence="1 2">
    <name type="scientific">Pinibacter aurantiacus</name>
    <dbReference type="NCBI Taxonomy" id="2851599"/>
    <lineage>
        <taxon>Bacteria</taxon>
        <taxon>Pseudomonadati</taxon>
        <taxon>Bacteroidota</taxon>
        <taxon>Chitinophagia</taxon>
        <taxon>Chitinophagales</taxon>
        <taxon>Chitinophagaceae</taxon>
        <taxon>Pinibacter</taxon>
    </lineage>
</organism>
<evidence type="ECO:0000313" key="1">
    <source>
        <dbReference type="EMBL" id="MBV4358886.1"/>
    </source>
</evidence>
<proteinExistence type="predicted"/>
<name>A0A9E2SAC9_9BACT</name>
<reference evidence="1" key="1">
    <citation type="submission" date="2021-06" db="EMBL/GenBank/DDBJ databases">
        <authorList>
            <person name="Huq M.A."/>
        </authorList>
    </citation>
    <scope>NUCLEOTIDE SEQUENCE</scope>
    <source>
        <strain evidence="1">MAH-26</strain>
    </source>
</reference>
<comment type="caution">
    <text evidence="1">The sequence shown here is derived from an EMBL/GenBank/DDBJ whole genome shotgun (WGS) entry which is preliminary data.</text>
</comment>
<keyword evidence="2" id="KW-1185">Reference proteome</keyword>
<dbReference type="RefSeq" id="WP_217792602.1">
    <property type="nucleotide sequence ID" value="NZ_JAHSPG010000013.1"/>
</dbReference>
<accession>A0A9E2SAC9</accession>
<dbReference type="Proteomes" id="UP000812270">
    <property type="component" value="Unassembled WGS sequence"/>
</dbReference>
<gene>
    <name evidence="1" type="ORF">KTO63_17095</name>
</gene>
<dbReference type="AlphaFoldDB" id="A0A9E2SAC9"/>